<sequence>MEEGLLLKEESTRAIRAVTGTWGGEFKEEGGRLGRVALPMVAVTLSQYLVQVVSIMMAGHLGELSLAGASIASSLTSVTGFTLLSGIVMKD</sequence>
<gene>
    <name evidence="3" type="ORF">A4U43_UnF4220</name>
</gene>
<proteinExistence type="inferred from homology"/>
<dbReference type="Gramene" id="ONK55368">
    <property type="protein sequence ID" value="ONK55368"/>
    <property type="gene ID" value="A4U43_UnF4220"/>
</dbReference>
<evidence type="ECO:0000256" key="2">
    <source>
        <dbReference type="SAM" id="Phobius"/>
    </source>
</evidence>
<protein>
    <recommendedName>
        <fullName evidence="5">Protein DETOXIFICATION</fullName>
    </recommendedName>
</protein>
<keyword evidence="2" id="KW-0812">Transmembrane</keyword>
<dbReference type="GO" id="GO:0015297">
    <property type="term" value="F:antiporter activity"/>
    <property type="evidence" value="ECO:0007669"/>
    <property type="project" value="InterPro"/>
</dbReference>
<dbReference type="InterPro" id="IPR002528">
    <property type="entry name" value="MATE_fam"/>
</dbReference>
<dbReference type="Proteomes" id="UP000243459">
    <property type="component" value="Unassembled WGS sequence"/>
</dbReference>
<dbReference type="Pfam" id="PF01554">
    <property type="entry name" value="MatE"/>
    <property type="match status" value="1"/>
</dbReference>
<evidence type="ECO:0000256" key="1">
    <source>
        <dbReference type="ARBA" id="ARBA00010199"/>
    </source>
</evidence>
<name>A0A1R3L6W9_ASPOF</name>
<dbReference type="EMBL" id="KV863526">
    <property type="protein sequence ID" value="ONK55368.1"/>
    <property type="molecule type" value="Genomic_DNA"/>
</dbReference>
<dbReference type="AlphaFoldDB" id="A0A1R3L6W9"/>
<comment type="similarity">
    <text evidence="1">Belongs to the multi antimicrobial extrusion (MATE) (TC 2.A.66.1) family.</text>
</comment>
<keyword evidence="4" id="KW-1185">Reference proteome</keyword>
<evidence type="ECO:0000313" key="3">
    <source>
        <dbReference type="EMBL" id="ONK55368.1"/>
    </source>
</evidence>
<evidence type="ECO:0008006" key="5">
    <source>
        <dbReference type="Google" id="ProtNLM"/>
    </source>
</evidence>
<organism evidence="3 4">
    <name type="scientific">Asparagus officinalis</name>
    <name type="common">Garden asparagus</name>
    <dbReference type="NCBI Taxonomy" id="4686"/>
    <lineage>
        <taxon>Eukaryota</taxon>
        <taxon>Viridiplantae</taxon>
        <taxon>Streptophyta</taxon>
        <taxon>Embryophyta</taxon>
        <taxon>Tracheophyta</taxon>
        <taxon>Spermatophyta</taxon>
        <taxon>Magnoliopsida</taxon>
        <taxon>Liliopsida</taxon>
        <taxon>Asparagales</taxon>
        <taxon>Asparagaceae</taxon>
        <taxon>Asparagoideae</taxon>
        <taxon>Asparagus</taxon>
    </lineage>
</organism>
<dbReference type="GO" id="GO:0042910">
    <property type="term" value="F:xenobiotic transmembrane transporter activity"/>
    <property type="evidence" value="ECO:0007669"/>
    <property type="project" value="InterPro"/>
</dbReference>
<dbReference type="OMA" id="WGGEFKE"/>
<reference evidence="4" key="1">
    <citation type="journal article" date="2017" name="Nat. Commun.">
        <title>The asparagus genome sheds light on the origin and evolution of a young Y chromosome.</title>
        <authorList>
            <person name="Harkess A."/>
            <person name="Zhou J."/>
            <person name="Xu C."/>
            <person name="Bowers J.E."/>
            <person name="Van der Hulst R."/>
            <person name="Ayyampalayam S."/>
            <person name="Mercati F."/>
            <person name="Riccardi P."/>
            <person name="McKain M.R."/>
            <person name="Kakrana A."/>
            <person name="Tang H."/>
            <person name="Ray J."/>
            <person name="Groenendijk J."/>
            <person name="Arikit S."/>
            <person name="Mathioni S.M."/>
            <person name="Nakano M."/>
            <person name="Shan H."/>
            <person name="Telgmann-Rauber A."/>
            <person name="Kanno A."/>
            <person name="Yue Z."/>
            <person name="Chen H."/>
            <person name="Li W."/>
            <person name="Chen Y."/>
            <person name="Xu X."/>
            <person name="Zhang Y."/>
            <person name="Luo S."/>
            <person name="Chen H."/>
            <person name="Gao J."/>
            <person name="Mao Z."/>
            <person name="Pires J.C."/>
            <person name="Luo M."/>
            <person name="Kudrna D."/>
            <person name="Wing R.A."/>
            <person name="Meyers B.C."/>
            <person name="Yi K."/>
            <person name="Kong H."/>
            <person name="Lavrijsen P."/>
            <person name="Sunseri F."/>
            <person name="Falavigna A."/>
            <person name="Ye Y."/>
            <person name="Leebens-Mack J.H."/>
            <person name="Chen G."/>
        </authorList>
    </citation>
    <scope>NUCLEOTIDE SEQUENCE [LARGE SCALE GENOMIC DNA]</scope>
    <source>
        <strain evidence="4">cv. DH0086</strain>
    </source>
</reference>
<keyword evidence="2" id="KW-1133">Transmembrane helix</keyword>
<accession>A0A1R3L6W9</accession>
<dbReference type="GO" id="GO:0016020">
    <property type="term" value="C:membrane"/>
    <property type="evidence" value="ECO:0007669"/>
    <property type="project" value="InterPro"/>
</dbReference>
<feature type="transmembrane region" description="Helical" evidence="2">
    <location>
        <begin position="64"/>
        <end position="88"/>
    </location>
</feature>
<evidence type="ECO:0000313" key="4">
    <source>
        <dbReference type="Proteomes" id="UP000243459"/>
    </source>
</evidence>
<keyword evidence="2" id="KW-0472">Membrane</keyword>